<comment type="caution">
    <text evidence="1">The sequence shown here is derived from an EMBL/GenBank/DDBJ whole genome shotgun (WGS) entry which is preliminary data.</text>
</comment>
<dbReference type="AlphaFoldDB" id="A0AAD4ZLK5"/>
<sequence length="248" mass="27021">MKAPICGSKFPPKEYPPKIPSSSLPLFLPAKQIGVKDHTRGVLAKGPPMPKLEVSEARVSEVGGVGVVGEVGVVGGVGVVPTADIPFHPVQNQTLRLILNCISDFPGMVPSSDITELVPVLAKILKKHSDGKIGMLEEIFILTCSVVVAIVRTPSVHGNLNLQISIKEAMQHAVLACLSISEKNPCQLLHSLFLLKEAHNHEGNSTDSTEVELRQFIVNVQNICYLGLEPTSVKWMRKLSLEYWKHFI</sequence>
<accession>A0AAD4ZLK5</accession>
<dbReference type="PANTHER" id="PTHR36379:SF1">
    <property type="entry name" value="PUTATIVE RECOMBINATION INITIATION DEFECT 1-RELATED"/>
    <property type="match status" value="1"/>
</dbReference>
<evidence type="ECO:0000313" key="2">
    <source>
        <dbReference type="Proteomes" id="UP001054821"/>
    </source>
</evidence>
<gene>
    <name evidence="1" type="ORF">L3X38_003182</name>
</gene>
<proteinExistence type="predicted"/>
<reference evidence="1 2" key="1">
    <citation type="journal article" date="2022" name="G3 (Bethesda)">
        <title>Whole-genome sequence and methylome profiling of the almond [Prunus dulcis (Mill.) D.A. Webb] cultivar 'Nonpareil'.</title>
        <authorList>
            <person name="D'Amico-Willman K.M."/>
            <person name="Ouma W.Z."/>
            <person name="Meulia T."/>
            <person name="Sideli G.M."/>
            <person name="Gradziel T.M."/>
            <person name="Fresnedo-Ramirez J."/>
        </authorList>
    </citation>
    <scope>NUCLEOTIDE SEQUENCE [LARGE SCALE GENOMIC DNA]</scope>
    <source>
        <strain evidence="1">Clone GOH B32 T37-40</strain>
    </source>
</reference>
<dbReference type="GO" id="GO:0042138">
    <property type="term" value="P:meiotic DNA double-strand break formation"/>
    <property type="evidence" value="ECO:0007669"/>
    <property type="project" value="InterPro"/>
</dbReference>
<organism evidence="1 2">
    <name type="scientific">Prunus dulcis</name>
    <name type="common">Almond</name>
    <name type="synonym">Amygdalus dulcis</name>
    <dbReference type="NCBI Taxonomy" id="3755"/>
    <lineage>
        <taxon>Eukaryota</taxon>
        <taxon>Viridiplantae</taxon>
        <taxon>Streptophyta</taxon>
        <taxon>Embryophyta</taxon>
        <taxon>Tracheophyta</taxon>
        <taxon>Spermatophyta</taxon>
        <taxon>Magnoliopsida</taxon>
        <taxon>eudicotyledons</taxon>
        <taxon>Gunneridae</taxon>
        <taxon>Pentapetalae</taxon>
        <taxon>rosids</taxon>
        <taxon>fabids</taxon>
        <taxon>Rosales</taxon>
        <taxon>Rosaceae</taxon>
        <taxon>Amygdaloideae</taxon>
        <taxon>Amygdaleae</taxon>
        <taxon>Prunus</taxon>
    </lineage>
</organism>
<dbReference type="InterPro" id="IPR044968">
    <property type="entry name" value="PRD1"/>
</dbReference>
<dbReference type="EMBL" id="JAJFAZ020000001">
    <property type="protein sequence ID" value="KAI5350291.1"/>
    <property type="molecule type" value="Genomic_DNA"/>
</dbReference>
<name>A0AAD4ZLK5_PRUDU</name>
<dbReference type="Proteomes" id="UP001054821">
    <property type="component" value="Chromosome 1"/>
</dbReference>
<keyword evidence="2" id="KW-1185">Reference proteome</keyword>
<protein>
    <submittedName>
        <fullName evidence="1">Uncharacterized protein</fullName>
    </submittedName>
</protein>
<evidence type="ECO:0000313" key="1">
    <source>
        <dbReference type="EMBL" id="KAI5350291.1"/>
    </source>
</evidence>
<dbReference type="PANTHER" id="PTHR36379">
    <property type="entry name" value="PROTEIN PRD1"/>
    <property type="match status" value="1"/>
</dbReference>